<evidence type="ECO:0000313" key="2">
    <source>
        <dbReference type="EMBL" id="KAK0732393.1"/>
    </source>
</evidence>
<feature type="region of interest" description="Disordered" evidence="1">
    <location>
        <begin position="69"/>
        <end position="93"/>
    </location>
</feature>
<dbReference type="Proteomes" id="UP001172159">
    <property type="component" value="Unassembled WGS sequence"/>
</dbReference>
<protein>
    <submittedName>
        <fullName evidence="2">Uncharacterized protein</fullName>
    </submittedName>
</protein>
<keyword evidence="3" id="KW-1185">Reference proteome</keyword>
<feature type="compositionally biased region" description="Basic and acidic residues" evidence="1">
    <location>
        <begin position="71"/>
        <end position="91"/>
    </location>
</feature>
<dbReference type="AlphaFoldDB" id="A0AA40EEJ0"/>
<dbReference type="EMBL" id="JAUKTV010000008">
    <property type="protein sequence ID" value="KAK0732393.1"/>
    <property type="molecule type" value="Genomic_DNA"/>
</dbReference>
<sequence length="182" mass="20418">MSRWHLETCMTPDVVVSRTHISCKICNQAPNIDRLVANSGHQNLSVSLIPPDEPYGAYNLSWPPGVPYTTTRRDVASEEPLQDQREARSNDLEGSMSNAENAIAYEKALEPDKFRLICLPNTNDVDAPIHLTLETYNDERYPEYETMSYTWAGEDGDDSLCKPVFVAPTGTYCFKPRIAGIC</sequence>
<reference evidence="2" key="1">
    <citation type="submission" date="2023-06" db="EMBL/GenBank/DDBJ databases">
        <title>Genome-scale phylogeny and comparative genomics of the fungal order Sordariales.</title>
        <authorList>
            <consortium name="Lawrence Berkeley National Laboratory"/>
            <person name="Hensen N."/>
            <person name="Bonometti L."/>
            <person name="Westerberg I."/>
            <person name="Brannstrom I.O."/>
            <person name="Guillou S."/>
            <person name="Cros-Aarteil S."/>
            <person name="Calhoun S."/>
            <person name="Haridas S."/>
            <person name="Kuo A."/>
            <person name="Mondo S."/>
            <person name="Pangilinan J."/>
            <person name="Riley R."/>
            <person name="Labutti K."/>
            <person name="Andreopoulos B."/>
            <person name="Lipzen A."/>
            <person name="Chen C."/>
            <person name="Yanf M."/>
            <person name="Daum C."/>
            <person name="Ng V."/>
            <person name="Clum A."/>
            <person name="Steindorff A."/>
            <person name="Ohm R."/>
            <person name="Martin F."/>
            <person name="Silar P."/>
            <person name="Natvig D."/>
            <person name="Lalanne C."/>
            <person name="Gautier V."/>
            <person name="Ament-Velasquez S.L."/>
            <person name="Kruys A."/>
            <person name="Hutchinson M.I."/>
            <person name="Powell A.J."/>
            <person name="Barry K."/>
            <person name="Miller A.N."/>
            <person name="Grigoriev I.V."/>
            <person name="Debuchy R."/>
            <person name="Gladieux P."/>
            <person name="Thoren M.H."/>
            <person name="Johannesson H."/>
        </authorList>
    </citation>
    <scope>NUCLEOTIDE SEQUENCE</scope>
    <source>
        <strain evidence="2">CBS 540.89</strain>
    </source>
</reference>
<accession>A0AA40EEJ0</accession>
<proteinExistence type="predicted"/>
<organism evidence="2 3">
    <name type="scientific">Apiosordaria backusii</name>
    <dbReference type="NCBI Taxonomy" id="314023"/>
    <lineage>
        <taxon>Eukaryota</taxon>
        <taxon>Fungi</taxon>
        <taxon>Dikarya</taxon>
        <taxon>Ascomycota</taxon>
        <taxon>Pezizomycotina</taxon>
        <taxon>Sordariomycetes</taxon>
        <taxon>Sordariomycetidae</taxon>
        <taxon>Sordariales</taxon>
        <taxon>Lasiosphaeriaceae</taxon>
        <taxon>Apiosordaria</taxon>
    </lineage>
</organism>
<comment type="caution">
    <text evidence="2">The sequence shown here is derived from an EMBL/GenBank/DDBJ whole genome shotgun (WGS) entry which is preliminary data.</text>
</comment>
<evidence type="ECO:0000313" key="3">
    <source>
        <dbReference type="Proteomes" id="UP001172159"/>
    </source>
</evidence>
<gene>
    <name evidence="2" type="ORF">B0T21DRAFT_349408</name>
</gene>
<evidence type="ECO:0000256" key="1">
    <source>
        <dbReference type="SAM" id="MobiDB-lite"/>
    </source>
</evidence>
<name>A0AA40EEJ0_9PEZI</name>